<dbReference type="SUPFAM" id="SSF46894">
    <property type="entry name" value="C-terminal effector domain of the bipartite response regulators"/>
    <property type="match status" value="1"/>
</dbReference>
<proteinExistence type="predicted"/>
<dbReference type="GO" id="GO:0005737">
    <property type="term" value="C:cytoplasm"/>
    <property type="evidence" value="ECO:0007669"/>
    <property type="project" value="TreeGrafter"/>
</dbReference>
<dbReference type="PROSITE" id="PS50043">
    <property type="entry name" value="HTH_LUXR_2"/>
    <property type="match status" value="1"/>
</dbReference>
<evidence type="ECO:0000256" key="2">
    <source>
        <dbReference type="ARBA" id="ARBA00022840"/>
    </source>
</evidence>
<dbReference type="Pfam" id="PF13191">
    <property type="entry name" value="AAA_16"/>
    <property type="match status" value="1"/>
</dbReference>
<dbReference type="PANTHER" id="PTHR16305:SF35">
    <property type="entry name" value="TRANSCRIPTIONAL ACTIVATOR DOMAIN"/>
    <property type="match status" value="1"/>
</dbReference>
<dbReference type="InterPro" id="IPR027417">
    <property type="entry name" value="P-loop_NTPase"/>
</dbReference>
<reference evidence="6" key="1">
    <citation type="journal article" date="2021" name="Curr. Microbiol.">
        <title>Complete genome of nocamycin-producing strain Saccharothrix syringae NRRL B-16468 reveals the biosynthetic potential for secondary metabolites.</title>
        <authorList>
            <person name="Mo X."/>
            <person name="Yang S."/>
        </authorList>
    </citation>
    <scope>NUCLEOTIDE SEQUENCE [LARGE SCALE GENOMIC DNA]</scope>
    <source>
        <strain evidence="6">ATCC 51364 / DSM 43886 / JCM 6844 / KCTC 9398 / NBRC 14523 / NRRL B-16468 / INA 2240</strain>
    </source>
</reference>
<dbReference type="SUPFAM" id="SSF48452">
    <property type="entry name" value="TPR-like"/>
    <property type="match status" value="1"/>
</dbReference>
<dbReference type="Pfam" id="PF00196">
    <property type="entry name" value="GerE"/>
    <property type="match status" value="1"/>
</dbReference>
<feature type="domain" description="HTH luxR-type" evidence="4">
    <location>
        <begin position="848"/>
        <end position="913"/>
    </location>
</feature>
<organism evidence="5 6">
    <name type="scientific">Saccharothrix syringae</name>
    <name type="common">Nocardiopsis syringae</name>
    <dbReference type="NCBI Taxonomy" id="103733"/>
    <lineage>
        <taxon>Bacteria</taxon>
        <taxon>Bacillati</taxon>
        <taxon>Actinomycetota</taxon>
        <taxon>Actinomycetes</taxon>
        <taxon>Pseudonocardiales</taxon>
        <taxon>Pseudonocardiaceae</taxon>
        <taxon>Saccharothrix</taxon>
    </lineage>
</organism>
<dbReference type="SMART" id="SM00421">
    <property type="entry name" value="HTH_LUXR"/>
    <property type="match status" value="1"/>
</dbReference>
<name>A0A5Q0GYW3_SACSY</name>
<dbReference type="OrthoDB" id="4500249at2"/>
<dbReference type="InterPro" id="IPR000792">
    <property type="entry name" value="Tscrpt_reg_LuxR_C"/>
</dbReference>
<dbReference type="EMBL" id="CP034550">
    <property type="protein sequence ID" value="QFZ19211.1"/>
    <property type="molecule type" value="Genomic_DNA"/>
</dbReference>
<evidence type="ECO:0000256" key="3">
    <source>
        <dbReference type="SAM" id="MobiDB-lite"/>
    </source>
</evidence>
<feature type="region of interest" description="Disordered" evidence="3">
    <location>
        <begin position="1"/>
        <end position="25"/>
    </location>
</feature>
<evidence type="ECO:0000259" key="4">
    <source>
        <dbReference type="PROSITE" id="PS50043"/>
    </source>
</evidence>
<gene>
    <name evidence="5" type="ORF">EKG83_18745</name>
</gene>
<dbReference type="InterPro" id="IPR036388">
    <property type="entry name" value="WH-like_DNA-bd_sf"/>
</dbReference>
<keyword evidence="1" id="KW-0547">Nucleotide-binding</keyword>
<dbReference type="InterPro" id="IPR011990">
    <property type="entry name" value="TPR-like_helical_dom_sf"/>
</dbReference>
<evidence type="ECO:0000313" key="6">
    <source>
        <dbReference type="Proteomes" id="UP000325787"/>
    </source>
</evidence>
<sequence length="913" mass="96398">MFTVPSAPVRSGPNPGGREPREPREPVVRVAEARWLDSALEALAGGWGGVVELEGDPGTGKTRLLGHVAARAHALGIRVLRGRSGRADREVPFHAVTEPLGPGAVAGLDPAADPEQVHPALRSALTALATEPVLLLLDDFHLADGASARFVEYLTRYPVSAPVLVVVAQRPREACRALRNAITQAVDAGTGDRLTLAPLTAAQAALLVGADPADEALLDLHRRAEGNPLYLLALSRAEVGDRLGVLLAGELAGLAPDEAAVLHAGAVLGTSFVAVAAARVADLAPDATCAAVAGLLRRDLLREVPQPGVLRFRHEVLRDVVYRRIDWCVREAAHRRALEVLADRPARERVPHVESAPRPDDVPLLVAAAREAAVDAPGDAVRWLRLAGEVSPDRLPPAADLLARALVADGGLTEARDVLAAAIADGNGDRAALVAEQALLECFLGDYPGAGNLLSAELAGTTDPDALVRLVARRVMVGLFDGDLPDDAEIERVAGVDTGGAGQRVAAMGALAVQALRAAHTGDVNAAHELITGCAALADALPDAELADHPDHLTVLGWAETIVARFDDALRHLGRQLALLRRQPTSCLLPIVLMGLSWVHHCVARLEETRESAAEAKRVAQRLGSPHVANLAEMLEAAYLAWTNGRGGSRLAVDRAERAARAKLPRNWWFGTNGLLLLASALHMDGDTDRATAVILGAGGGPDLAFVSPMTRPWCYETLSSIAADNGDTGGAEEWARRAAEAAEFVGQPNHVGFALLARAHALRAGGEHCQAAELYREAAESFATLGMTGSRIRALNHAAGSSQAAGRAEQAGADLLLARELARQVGATVVYESADQQRHRLTPRRADAVDLSVLTRREAQIARIAATGKRSRDIAEELVMSPRTVDLHLTRVYRKLGVSSRAELVRLLASLG</sequence>
<accession>A0A5Q0GYW3</accession>
<dbReference type="InterPro" id="IPR041664">
    <property type="entry name" value="AAA_16"/>
</dbReference>
<dbReference type="AlphaFoldDB" id="A0A5Q0GYW3"/>
<dbReference type="InterPro" id="IPR016032">
    <property type="entry name" value="Sig_transdc_resp-reg_C-effctor"/>
</dbReference>
<keyword evidence="2" id="KW-0067">ATP-binding</keyword>
<dbReference type="GO" id="GO:0005524">
    <property type="term" value="F:ATP binding"/>
    <property type="evidence" value="ECO:0007669"/>
    <property type="project" value="UniProtKB-KW"/>
</dbReference>
<dbReference type="GO" id="GO:0004016">
    <property type="term" value="F:adenylate cyclase activity"/>
    <property type="evidence" value="ECO:0007669"/>
    <property type="project" value="TreeGrafter"/>
</dbReference>
<dbReference type="GO" id="GO:0006355">
    <property type="term" value="P:regulation of DNA-templated transcription"/>
    <property type="evidence" value="ECO:0007669"/>
    <property type="project" value="InterPro"/>
</dbReference>
<dbReference type="CDD" id="cd06170">
    <property type="entry name" value="LuxR_C_like"/>
    <property type="match status" value="1"/>
</dbReference>
<dbReference type="Proteomes" id="UP000325787">
    <property type="component" value="Chromosome"/>
</dbReference>
<protein>
    <recommendedName>
        <fullName evidence="4">HTH luxR-type domain-containing protein</fullName>
    </recommendedName>
</protein>
<dbReference type="KEGG" id="ssyi:EKG83_18745"/>
<evidence type="ECO:0000256" key="1">
    <source>
        <dbReference type="ARBA" id="ARBA00022741"/>
    </source>
</evidence>
<dbReference type="PROSITE" id="PS00622">
    <property type="entry name" value="HTH_LUXR_1"/>
    <property type="match status" value="1"/>
</dbReference>
<keyword evidence="6" id="KW-1185">Reference proteome</keyword>
<dbReference type="PRINTS" id="PR00038">
    <property type="entry name" value="HTHLUXR"/>
</dbReference>
<dbReference type="PANTHER" id="PTHR16305">
    <property type="entry name" value="TESTICULAR SOLUBLE ADENYLYL CYCLASE"/>
    <property type="match status" value="1"/>
</dbReference>
<dbReference type="GO" id="GO:0003677">
    <property type="term" value="F:DNA binding"/>
    <property type="evidence" value="ECO:0007669"/>
    <property type="project" value="InterPro"/>
</dbReference>
<dbReference type="SUPFAM" id="SSF52540">
    <property type="entry name" value="P-loop containing nucleoside triphosphate hydrolases"/>
    <property type="match status" value="1"/>
</dbReference>
<dbReference type="Gene3D" id="1.10.10.10">
    <property type="entry name" value="Winged helix-like DNA-binding domain superfamily/Winged helix DNA-binding domain"/>
    <property type="match status" value="1"/>
</dbReference>
<dbReference type="Gene3D" id="1.25.40.10">
    <property type="entry name" value="Tetratricopeptide repeat domain"/>
    <property type="match status" value="1"/>
</dbReference>
<evidence type="ECO:0000313" key="5">
    <source>
        <dbReference type="EMBL" id="QFZ19211.1"/>
    </source>
</evidence>